<evidence type="ECO:0000256" key="1">
    <source>
        <dbReference type="SAM" id="MobiDB-lite"/>
    </source>
</evidence>
<evidence type="ECO:0000256" key="3">
    <source>
        <dbReference type="SAM" id="SignalP"/>
    </source>
</evidence>
<name>A0A7J6SLP2_PEROL</name>
<accession>A0A7J6SLP2</accession>
<gene>
    <name evidence="4" type="ORF">FOZ63_021822</name>
</gene>
<comment type="caution">
    <text evidence="4">The sequence shown here is derived from an EMBL/GenBank/DDBJ whole genome shotgun (WGS) entry which is preliminary data.</text>
</comment>
<protein>
    <recommendedName>
        <fullName evidence="6">Transmembrane protein</fullName>
    </recommendedName>
</protein>
<feature type="compositionally biased region" description="Polar residues" evidence="1">
    <location>
        <begin position="200"/>
        <end position="212"/>
    </location>
</feature>
<evidence type="ECO:0000313" key="4">
    <source>
        <dbReference type="EMBL" id="KAF4733751.1"/>
    </source>
</evidence>
<dbReference type="Proteomes" id="UP000553632">
    <property type="component" value="Unassembled WGS sequence"/>
</dbReference>
<feature type="signal peptide" evidence="3">
    <location>
        <begin position="1"/>
        <end position="15"/>
    </location>
</feature>
<evidence type="ECO:0000313" key="5">
    <source>
        <dbReference type="Proteomes" id="UP000553632"/>
    </source>
</evidence>
<keyword evidence="2" id="KW-1133">Transmembrane helix</keyword>
<feature type="region of interest" description="Disordered" evidence="1">
    <location>
        <begin position="200"/>
        <end position="231"/>
    </location>
</feature>
<organism evidence="4 5">
    <name type="scientific">Perkinsus olseni</name>
    <name type="common">Perkinsus atlanticus</name>
    <dbReference type="NCBI Taxonomy" id="32597"/>
    <lineage>
        <taxon>Eukaryota</taxon>
        <taxon>Sar</taxon>
        <taxon>Alveolata</taxon>
        <taxon>Perkinsozoa</taxon>
        <taxon>Perkinsea</taxon>
        <taxon>Perkinsida</taxon>
        <taxon>Perkinsidae</taxon>
        <taxon>Perkinsus</taxon>
    </lineage>
</organism>
<keyword evidence="5" id="KW-1185">Reference proteome</keyword>
<keyword evidence="3" id="KW-0732">Signal</keyword>
<feature type="transmembrane region" description="Helical" evidence="2">
    <location>
        <begin position="317"/>
        <end position="338"/>
    </location>
</feature>
<feature type="chain" id="PRO_5029583487" description="Transmembrane protein" evidence="3">
    <location>
        <begin position="16"/>
        <end position="388"/>
    </location>
</feature>
<reference evidence="4 5" key="1">
    <citation type="submission" date="2020-04" db="EMBL/GenBank/DDBJ databases">
        <title>Perkinsus olseni comparative genomics.</title>
        <authorList>
            <person name="Bogema D.R."/>
        </authorList>
    </citation>
    <scope>NUCLEOTIDE SEQUENCE [LARGE SCALE GENOMIC DNA]</scope>
    <source>
        <strain evidence="4 5">ATCC PRA-207</strain>
    </source>
</reference>
<sequence>MKAAIIPWIIPTCSSLALNSLMPVTLDFASDRDDEKPSSAVRQVWEWDLPSGVYQATPRDDGRVCGILPNLSSFELNVTKTSEGQHGQIAAILNGQNINMSQNENLKWYMSATRQFRIGSKEYRFSDCFSFGKPSATEFALFMHALHQAARLHPHVREVSELFFCKEGKDQEVSVCLQPKRKGSRLVGCEDYLTLTRVGSTSDSAGWSSTENVKSRKRKHDMDSDGGSVSEHKRSVHGELVPVTDDLLSEFIEDGHYVEEEASFARVSISTDPGNNRRYGALTLAVYLTSLIAANRRPFVHSSLMVNWAAFYIRRQYFWNFCWRVTVTGLFGVIFYMVGSVASSWNESVHRAWLHYVKKERERAELMELIRDARDAGILPPSDVENFE</sequence>
<dbReference type="EMBL" id="JABANO010017305">
    <property type="protein sequence ID" value="KAF4733751.1"/>
    <property type="molecule type" value="Genomic_DNA"/>
</dbReference>
<evidence type="ECO:0000256" key="2">
    <source>
        <dbReference type="SAM" id="Phobius"/>
    </source>
</evidence>
<evidence type="ECO:0008006" key="6">
    <source>
        <dbReference type="Google" id="ProtNLM"/>
    </source>
</evidence>
<keyword evidence="2" id="KW-0812">Transmembrane</keyword>
<proteinExistence type="predicted"/>
<keyword evidence="2" id="KW-0472">Membrane</keyword>
<dbReference type="AlphaFoldDB" id="A0A7J6SLP2"/>